<dbReference type="InterPro" id="IPR024626">
    <property type="entry name" value="Kri1-like_C"/>
</dbReference>
<dbReference type="GO" id="GO:0000447">
    <property type="term" value="P:endonucleolytic cleavage in ITS1 to separate SSU-rRNA from 5.8S rRNA and LSU-rRNA from tricistronic rRNA transcript (SSU-rRNA, 5.8S rRNA, LSU-rRNA)"/>
    <property type="evidence" value="ECO:0007669"/>
    <property type="project" value="TreeGrafter"/>
</dbReference>
<dbReference type="PANTHER" id="PTHR14490:SF5">
    <property type="entry name" value="PROTEIN KRI1 HOMOLOG"/>
    <property type="match status" value="1"/>
</dbReference>
<evidence type="ECO:0000313" key="4">
    <source>
        <dbReference type="EMBL" id="KAK5053793.1"/>
    </source>
</evidence>
<feature type="compositionally biased region" description="Basic and acidic residues" evidence="2">
    <location>
        <begin position="120"/>
        <end position="138"/>
    </location>
</feature>
<sequence>MAHVLLDSDASDSEGGGADVAPTDLKVNESFARRFEYNKKREELQQLEDKLGNASRKRKRAGQEPAFESSSDESTSESEDEGVLATETLDSEIMATINAIRSKDPRVYDVNSKFYNDTAEVDRSQTKPAKEKPMRLQDYHRQNLLSGVTEEADSESTPLTYNQEQEQLKKSIVGEIHAAANASDDDEEESDNVEGDFLVAKPRQKGPKPEVALDVDNAEKDPETFLSNFMVSRAWAAPTQGTLQPFESDDDEEERRADEFEEAYNMRFEDPAKSNEKLRSHARDMAAKYSVRREELNPRQKKREAERERKELEKQQRKEDKARLRKLKIEELEEKVRTIKKAAGIRTVDILPEDWSRFVDEDWDDKQWEEEMQRRFGDDYYAEKDIESDAESGESKHKVRKPKFADDIDIKDIVPDFDAEEDVGLNLSNEEEPVSKRKKAKKAKEEKKQDAKKERRIIERLVDDQLQLELNNSIPSNSKSAGFRYRETSPKDFGLSSRDILLASDKQLNEFAGLKKLASFRDAEKKRKDLKHLGKKARLRKWRMETFGNEEGVQASDLIPVEDTKEAGDQADEDGGVDIRTGGSRKKRRRKGKKQNTDVSAEA</sequence>
<comment type="caution">
    <text evidence="4">The sequence shown here is derived from an EMBL/GenBank/DDBJ whole genome shotgun (WGS) entry which is preliminary data.</text>
</comment>
<feature type="region of interest" description="Disordered" evidence="2">
    <location>
        <begin position="177"/>
        <end position="218"/>
    </location>
</feature>
<feature type="compositionally biased region" description="Acidic residues" evidence="2">
    <location>
        <begin position="183"/>
        <end position="194"/>
    </location>
</feature>
<feature type="region of interest" description="Disordered" evidence="2">
    <location>
        <begin position="239"/>
        <end position="258"/>
    </location>
</feature>
<dbReference type="Pfam" id="PF12936">
    <property type="entry name" value="Kri1_C"/>
    <property type="match status" value="1"/>
</dbReference>
<feature type="compositionally biased region" description="Basic residues" evidence="2">
    <location>
        <begin position="583"/>
        <end position="594"/>
    </location>
</feature>
<accession>A0AAV9NBD1</accession>
<feature type="region of interest" description="Disordered" evidence="2">
    <location>
        <begin position="119"/>
        <end position="138"/>
    </location>
</feature>
<dbReference type="RefSeq" id="XP_064706918.1">
    <property type="nucleotide sequence ID" value="XM_064845373.1"/>
</dbReference>
<dbReference type="EMBL" id="JAVRRD010000011">
    <property type="protein sequence ID" value="KAK5053793.1"/>
    <property type="molecule type" value="Genomic_DNA"/>
</dbReference>
<feature type="region of interest" description="Disordered" evidence="2">
    <location>
        <begin position="265"/>
        <end position="324"/>
    </location>
</feature>
<feature type="region of interest" description="Disordered" evidence="2">
    <location>
        <begin position="47"/>
        <end position="87"/>
    </location>
</feature>
<feature type="compositionally biased region" description="Basic and acidic residues" evidence="2">
    <location>
        <begin position="267"/>
        <end position="324"/>
    </location>
</feature>
<dbReference type="PANTHER" id="PTHR14490">
    <property type="entry name" value="ZINC FINGER, ZZ TYPE"/>
    <property type="match status" value="1"/>
</dbReference>
<evidence type="ECO:0000259" key="3">
    <source>
        <dbReference type="Pfam" id="PF12936"/>
    </source>
</evidence>
<feature type="compositionally biased region" description="Acidic residues" evidence="2">
    <location>
        <begin position="70"/>
        <end position="82"/>
    </location>
</feature>
<feature type="domain" description="Kri1-like C-terminal" evidence="3">
    <location>
        <begin position="458"/>
        <end position="545"/>
    </location>
</feature>
<dbReference type="GO" id="GO:0005730">
    <property type="term" value="C:nucleolus"/>
    <property type="evidence" value="ECO:0007669"/>
    <property type="project" value="TreeGrafter"/>
</dbReference>
<feature type="region of interest" description="Disordered" evidence="2">
    <location>
        <begin position="553"/>
        <end position="603"/>
    </location>
</feature>
<feature type="region of interest" description="Disordered" evidence="2">
    <location>
        <begin position="1"/>
        <end position="25"/>
    </location>
</feature>
<dbReference type="AlphaFoldDB" id="A0AAV9NBD1"/>
<evidence type="ECO:0000256" key="1">
    <source>
        <dbReference type="ARBA" id="ARBA00007473"/>
    </source>
</evidence>
<evidence type="ECO:0000313" key="5">
    <source>
        <dbReference type="Proteomes" id="UP001358417"/>
    </source>
</evidence>
<dbReference type="GeneID" id="89969971"/>
<dbReference type="InterPro" id="IPR018034">
    <property type="entry name" value="Kri1"/>
</dbReference>
<proteinExistence type="inferred from homology"/>
<dbReference type="Pfam" id="PF05178">
    <property type="entry name" value="Kri1"/>
    <property type="match status" value="1"/>
</dbReference>
<organism evidence="4 5">
    <name type="scientific">Exophiala bonariae</name>
    <dbReference type="NCBI Taxonomy" id="1690606"/>
    <lineage>
        <taxon>Eukaryota</taxon>
        <taxon>Fungi</taxon>
        <taxon>Dikarya</taxon>
        <taxon>Ascomycota</taxon>
        <taxon>Pezizomycotina</taxon>
        <taxon>Eurotiomycetes</taxon>
        <taxon>Chaetothyriomycetidae</taxon>
        <taxon>Chaetothyriales</taxon>
        <taxon>Herpotrichiellaceae</taxon>
        <taxon>Exophiala</taxon>
    </lineage>
</organism>
<reference evidence="4 5" key="1">
    <citation type="submission" date="2023-08" db="EMBL/GenBank/DDBJ databases">
        <title>Black Yeasts Isolated from many extreme environments.</title>
        <authorList>
            <person name="Coleine C."/>
            <person name="Stajich J.E."/>
            <person name="Selbmann L."/>
        </authorList>
    </citation>
    <scope>NUCLEOTIDE SEQUENCE [LARGE SCALE GENOMIC DNA]</scope>
    <source>
        <strain evidence="4 5">CCFEE 5792</strain>
    </source>
</reference>
<dbReference type="Proteomes" id="UP001358417">
    <property type="component" value="Unassembled WGS sequence"/>
</dbReference>
<gene>
    <name evidence="4" type="ORF">LTR84_001755</name>
</gene>
<keyword evidence="5" id="KW-1185">Reference proteome</keyword>
<feature type="compositionally biased region" description="Basic and acidic residues" evidence="2">
    <location>
        <begin position="443"/>
        <end position="454"/>
    </location>
</feature>
<feature type="region of interest" description="Disordered" evidence="2">
    <location>
        <begin position="422"/>
        <end position="454"/>
    </location>
</feature>
<dbReference type="GO" id="GO:0030686">
    <property type="term" value="C:90S preribosome"/>
    <property type="evidence" value="ECO:0007669"/>
    <property type="project" value="TreeGrafter"/>
</dbReference>
<protein>
    <recommendedName>
        <fullName evidence="3">Kri1-like C-terminal domain-containing protein</fullName>
    </recommendedName>
</protein>
<comment type="similarity">
    <text evidence="1">Belongs to the KRI1 family.</text>
</comment>
<name>A0AAV9NBD1_9EURO</name>
<evidence type="ECO:0000256" key="2">
    <source>
        <dbReference type="SAM" id="MobiDB-lite"/>
    </source>
</evidence>